<feature type="domain" description="Aminotransferase class I/classII large" evidence="11">
    <location>
        <begin position="45"/>
        <end position="425"/>
    </location>
</feature>
<evidence type="ECO:0000256" key="5">
    <source>
        <dbReference type="ARBA" id="ARBA00022898"/>
    </source>
</evidence>
<dbReference type="GO" id="GO:0008483">
    <property type="term" value="F:transaminase activity"/>
    <property type="evidence" value="ECO:0007669"/>
    <property type="project" value="TreeGrafter"/>
</dbReference>
<sequence>MAFLNNLLSKIATNDGHGENSPYFDGWKAYDSDPFHSTDNPQGVIQMGLAENLLSFDLVQEWILQNPKASICTSEGVNGFKDTAIFQDYHGLPEFRNAIAKFMAKVRGNTVTFDPDRVVMSGGATGAHETLAFCLADPGDAFLVPTPYYPGFDRDLRWRTGVKLLPVVCESSSGFKITREGLEAAYQKALDSNINVKGLIITNPSNPLGTILDRDTLQSLVDFINEKNIHLICDEIYAATVFTKPMYVSIAEILEEDKKCNRHLIHMVYSLSKDMGFPGFRIGIIYSYNDSVVNTARKMSSFGLVSTQTQQLIASMLSDEKFIDRYVYESRKRLAARHGVFTRGLMQVRVGNLQSNAGLFFWMDLRRLLKEPTFEAEMDLWRIIINEVKLNVSPGSSFHCSEPGWFRVCYANMDNETMRIALRRIKKFVLQTDEREVAAKKQTWHKDLKLNLSFRRCDDAILKTPRMVTPHMMSPHMTASPHSPLASPLVRARN</sequence>
<dbReference type="GO" id="GO:0016847">
    <property type="term" value="F:1-aminocyclopropane-1-carboxylate synthase activity"/>
    <property type="evidence" value="ECO:0007669"/>
    <property type="project" value="UniProtKB-EC"/>
</dbReference>
<feature type="region of interest" description="Disordered" evidence="10">
    <location>
        <begin position="472"/>
        <end position="494"/>
    </location>
</feature>
<comment type="pathway">
    <text evidence="7">Alkene biosynthesis; ethylene biosynthesis via S-adenosyl-L-methionine; ethylene from S-adenosyl-L-methionine: step 1/2.</text>
</comment>
<dbReference type="GO" id="GO:0030170">
    <property type="term" value="F:pyridoxal phosphate binding"/>
    <property type="evidence" value="ECO:0007669"/>
    <property type="project" value="InterPro"/>
</dbReference>
<evidence type="ECO:0000313" key="12">
    <source>
        <dbReference type="EMBL" id="KAK1367548.1"/>
    </source>
</evidence>
<keyword evidence="4" id="KW-0949">S-adenosyl-L-methionine</keyword>
<dbReference type="InterPro" id="IPR015424">
    <property type="entry name" value="PyrdxlP-dep_Trfase"/>
</dbReference>
<dbReference type="Proteomes" id="UP001237642">
    <property type="component" value="Unassembled WGS sequence"/>
</dbReference>
<protein>
    <recommendedName>
        <fullName evidence="8">1-aminocyclopropane-1-carboxylate synthase</fullName>
        <ecNumber evidence="8">4.4.1.14</ecNumber>
    </recommendedName>
</protein>
<dbReference type="EC" id="4.4.1.14" evidence="8"/>
<keyword evidence="6" id="KW-0456">Lyase</keyword>
<name>A0AAD8MCS7_9APIA</name>
<dbReference type="InterPro" id="IPR015422">
    <property type="entry name" value="PyrdxlP-dep_Trfase_small"/>
</dbReference>
<keyword evidence="13" id="KW-1185">Reference proteome</keyword>
<accession>A0AAD8MCS7</accession>
<dbReference type="PANTHER" id="PTHR43795:SF6">
    <property type="entry name" value="1-AMINOCYCLOPROPANE-1-CARBOXYLATE SYNTHASE 6"/>
    <property type="match status" value="1"/>
</dbReference>
<evidence type="ECO:0000256" key="3">
    <source>
        <dbReference type="ARBA" id="ARBA00022666"/>
    </source>
</evidence>
<dbReference type="Gene3D" id="3.40.640.10">
    <property type="entry name" value="Type I PLP-dependent aspartate aminotransferase-like (Major domain)"/>
    <property type="match status" value="1"/>
</dbReference>
<comment type="cofactor">
    <cofactor evidence="1">
        <name>pyridoxal 5'-phosphate</name>
        <dbReference type="ChEBI" id="CHEBI:597326"/>
    </cofactor>
</comment>
<keyword evidence="3" id="KW-0266">Ethylene biosynthesis</keyword>
<dbReference type="PROSITE" id="PS00105">
    <property type="entry name" value="AA_TRANSFER_CLASS_1"/>
    <property type="match status" value="1"/>
</dbReference>
<comment type="similarity">
    <text evidence="2">Belongs to the class-I pyridoxal-phosphate-dependent aminotransferase family.</text>
</comment>
<dbReference type="PANTHER" id="PTHR43795">
    <property type="entry name" value="BIFUNCTIONAL ASPARTATE AMINOTRANSFERASE AND GLUTAMATE/ASPARTATE-PREPHENATE AMINOTRANSFERASE-RELATED"/>
    <property type="match status" value="1"/>
</dbReference>
<evidence type="ECO:0000256" key="9">
    <source>
        <dbReference type="ARBA" id="ARBA00049554"/>
    </source>
</evidence>
<gene>
    <name evidence="12" type="ORF">POM88_033640</name>
</gene>
<evidence type="ECO:0000256" key="10">
    <source>
        <dbReference type="SAM" id="MobiDB-lite"/>
    </source>
</evidence>
<reference evidence="12" key="1">
    <citation type="submission" date="2023-02" db="EMBL/GenBank/DDBJ databases">
        <title>Genome of toxic invasive species Heracleum sosnowskyi carries increased number of genes despite the absence of recent whole-genome duplications.</title>
        <authorList>
            <person name="Schelkunov M."/>
            <person name="Shtratnikova V."/>
            <person name="Makarenko M."/>
            <person name="Klepikova A."/>
            <person name="Omelchenko D."/>
            <person name="Novikova G."/>
            <person name="Obukhova E."/>
            <person name="Bogdanov V."/>
            <person name="Penin A."/>
            <person name="Logacheva M."/>
        </authorList>
    </citation>
    <scope>NUCLEOTIDE SEQUENCE</scope>
    <source>
        <strain evidence="12">Hsosn_3</strain>
        <tissue evidence="12">Leaf</tissue>
    </source>
</reference>
<dbReference type="InterPro" id="IPR004838">
    <property type="entry name" value="NHTrfase_class1_PyrdxlP-BS"/>
</dbReference>
<evidence type="ECO:0000313" key="13">
    <source>
        <dbReference type="Proteomes" id="UP001237642"/>
    </source>
</evidence>
<evidence type="ECO:0000256" key="6">
    <source>
        <dbReference type="ARBA" id="ARBA00023239"/>
    </source>
</evidence>
<dbReference type="SUPFAM" id="SSF53383">
    <property type="entry name" value="PLP-dependent transferases"/>
    <property type="match status" value="1"/>
</dbReference>
<reference evidence="12" key="2">
    <citation type="submission" date="2023-05" db="EMBL/GenBank/DDBJ databases">
        <authorList>
            <person name="Schelkunov M.I."/>
        </authorList>
    </citation>
    <scope>NUCLEOTIDE SEQUENCE</scope>
    <source>
        <strain evidence="12">Hsosn_3</strain>
        <tissue evidence="12">Leaf</tissue>
    </source>
</reference>
<dbReference type="EMBL" id="JAUIZM010000008">
    <property type="protein sequence ID" value="KAK1367548.1"/>
    <property type="molecule type" value="Genomic_DNA"/>
</dbReference>
<dbReference type="PRINTS" id="PR00753">
    <property type="entry name" value="ACCSYNTHASE"/>
</dbReference>
<dbReference type="InterPro" id="IPR015421">
    <property type="entry name" value="PyrdxlP-dep_Trfase_major"/>
</dbReference>
<keyword evidence="5" id="KW-0663">Pyridoxal phosphate</keyword>
<dbReference type="InterPro" id="IPR004839">
    <property type="entry name" value="Aminotransferase_I/II_large"/>
</dbReference>
<dbReference type="Gene3D" id="3.90.1150.10">
    <property type="entry name" value="Aspartate Aminotransferase, domain 1"/>
    <property type="match status" value="1"/>
</dbReference>
<evidence type="ECO:0000256" key="1">
    <source>
        <dbReference type="ARBA" id="ARBA00001933"/>
    </source>
</evidence>
<evidence type="ECO:0000256" key="4">
    <source>
        <dbReference type="ARBA" id="ARBA00022691"/>
    </source>
</evidence>
<evidence type="ECO:0000256" key="7">
    <source>
        <dbReference type="ARBA" id="ARBA00037888"/>
    </source>
</evidence>
<dbReference type="GO" id="GO:0009693">
    <property type="term" value="P:ethylene biosynthetic process"/>
    <property type="evidence" value="ECO:0007669"/>
    <property type="project" value="UniProtKB-KW"/>
</dbReference>
<comment type="catalytic activity">
    <reaction evidence="9">
        <text>S-adenosyl-L-methionine = 1-aminocyclopropane-1-carboxylate + S-methyl-5'-thioadenosine + H(+)</text>
        <dbReference type="Rhea" id="RHEA:21744"/>
        <dbReference type="ChEBI" id="CHEBI:15378"/>
        <dbReference type="ChEBI" id="CHEBI:17509"/>
        <dbReference type="ChEBI" id="CHEBI:58360"/>
        <dbReference type="ChEBI" id="CHEBI:59789"/>
        <dbReference type="EC" id="4.4.1.14"/>
    </reaction>
</comment>
<comment type="caution">
    <text evidence="12">The sequence shown here is derived from an EMBL/GenBank/DDBJ whole genome shotgun (WGS) entry which is preliminary data.</text>
</comment>
<evidence type="ECO:0000259" key="11">
    <source>
        <dbReference type="Pfam" id="PF00155"/>
    </source>
</evidence>
<evidence type="ECO:0000256" key="8">
    <source>
        <dbReference type="ARBA" id="ARBA00039053"/>
    </source>
</evidence>
<dbReference type="InterPro" id="IPR050478">
    <property type="entry name" value="Ethylene_sulfur-biosynth"/>
</dbReference>
<proteinExistence type="inferred from homology"/>
<dbReference type="Pfam" id="PF00155">
    <property type="entry name" value="Aminotran_1_2"/>
    <property type="match status" value="1"/>
</dbReference>
<dbReference type="CDD" id="cd00609">
    <property type="entry name" value="AAT_like"/>
    <property type="match status" value="1"/>
</dbReference>
<dbReference type="AlphaFoldDB" id="A0AAD8MCS7"/>
<organism evidence="12 13">
    <name type="scientific">Heracleum sosnowskyi</name>
    <dbReference type="NCBI Taxonomy" id="360622"/>
    <lineage>
        <taxon>Eukaryota</taxon>
        <taxon>Viridiplantae</taxon>
        <taxon>Streptophyta</taxon>
        <taxon>Embryophyta</taxon>
        <taxon>Tracheophyta</taxon>
        <taxon>Spermatophyta</taxon>
        <taxon>Magnoliopsida</taxon>
        <taxon>eudicotyledons</taxon>
        <taxon>Gunneridae</taxon>
        <taxon>Pentapetalae</taxon>
        <taxon>asterids</taxon>
        <taxon>campanulids</taxon>
        <taxon>Apiales</taxon>
        <taxon>Apiaceae</taxon>
        <taxon>Apioideae</taxon>
        <taxon>apioid superclade</taxon>
        <taxon>Tordylieae</taxon>
        <taxon>Tordyliinae</taxon>
        <taxon>Heracleum</taxon>
    </lineage>
</organism>
<evidence type="ECO:0000256" key="2">
    <source>
        <dbReference type="ARBA" id="ARBA00007441"/>
    </source>
</evidence>